<accession>X0XFT0</accession>
<proteinExistence type="predicted"/>
<name>X0XFT0_9ZZZZ</name>
<dbReference type="AlphaFoldDB" id="X0XFT0"/>
<reference evidence="1" key="1">
    <citation type="journal article" date="2014" name="Front. Microbiol.">
        <title>High frequency of phylogenetically diverse reductive dehalogenase-homologous genes in deep subseafloor sedimentary metagenomes.</title>
        <authorList>
            <person name="Kawai M."/>
            <person name="Futagami T."/>
            <person name="Toyoda A."/>
            <person name="Takaki Y."/>
            <person name="Nishi S."/>
            <person name="Hori S."/>
            <person name="Arai W."/>
            <person name="Tsubouchi T."/>
            <person name="Morono Y."/>
            <person name="Uchiyama I."/>
            <person name="Ito T."/>
            <person name="Fujiyama A."/>
            <person name="Inagaki F."/>
            <person name="Takami H."/>
        </authorList>
    </citation>
    <scope>NUCLEOTIDE SEQUENCE</scope>
    <source>
        <strain evidence="1">Expedition CK06-06</strain>
    </source>
</reference>
<protein>
    <submittedName>
        <fullName evidence="1">Uncharacterized protein</fullName>
    </submittedName>
</protein>
<comment type="caution">
    <text evidence="1">The sequence shown here is derived from an EMBL/GenBank/DDBJ whole genome shotgun (WGS) entry which is preliminary data.</text>
</comment>
<organism evidence="1">
    <name type="scientific">marine sediment metagenome</name>
    <dbReference type="NCBI Taxonomy" id="412755"/>
    <lineage>
        <taxon>unclassified sequences</taxon>
        <taxon>metagenomes</taxon>
        <taxon>ecological metagenomes</taxon>
    </lineage>
</organism>
<sequence>MGFMDWKCEHCGRLFPRYYVNKGDNYWGNRGRYNFRGARANALRHLRACEKKHYSEEEARVEHYNQAWAEKDL</sequence>
<gene>
    <name evidence="1" type="ORF">S01H1_61468</name>
</gene>
<evidence type="ECO:0000313" key="1">
    <source>
        <dbReference type="EMBL" id="GAG34292.1"/>
    </source>
</evidence>
<dbReference type="EMBL" id="BARS01040303">
    <property type="protein sequence ID" value="GAG34292.1"/>
    <property type="molecule type" value="Genomic_DNA"/>
</dbReference>